<proteinExistence type="predicted"/>
<dbReference type="PANTHER" id="PTHR43103:SF3">
    <property type="entry name" value="ADP-L-GLYCERO-D-MANNO-HEPTOSE-6-EPIMERASE"/>
    <property type="match status" value="1"/>
</dbReference>
<dbReference type="AlphaFoldDB" id="A0A0H5E584"/>
<evidence type="ECO:0000256" key="2">
    <source>
        <dbReference type="ARBA" id="ARBA00023235"/>
    </source>
</evidence>
<dbReference type="InterPro" id="IPR011912">
    <property type="entry name" value="Heptose_epim"/>
</dbReference>
<dbReference type="Pfam" id="PF01370">
    <property type="entry name" value="Epimerase"/>
    <property type="match status" value="1"/>
</dbReference>
<dbReference type="GO" id="GO:0005975">
    <property type="term" value="P:carbohydrate metabolic process"/>
    <property type="evidence" value="ECO:0007669"/>
    <property type="project" value="InterPro"/>
</dbReference>
<evidence type="ECO:0000256" key="1">
    <source>
        <dbReference type="ARBA" id="ARBA00022857"/>
    </source>
</evidence>
<keyword evidence="2 5" id="KW-0413">Isomerase</keyword>
<dbReference type="Gene3D" id="3.40.50.720">
    <property type="entry name" value="NAD(P)-binding Rossmann-like Domain"/>
    <property type="match status" value="1"/>
</dbReference>
<dbReference type="NCBIfam" id="TIGR02197">
    <property type="entry name" value="heptose_epim"/>
    <property type="match status" value="1"/>
</dbReference>
<evidence type="ECO:0000313" key="5">
    <source>
        <dbReference type="EMBL" id="CRX38400.1"/>
    </source>
</evidence>
<name>A0A0H5E584_9BACT</name>
<dbReference type="InterPro" id="IPR001509">
    <property type="entry name" value="Epimerase_deHydtase"/>
</dbReference>
<evidence type="ECO:0000259" key="4">
    <source>
        <dbReference type="Pfam" id="PF01370"/>
    </source>
</evidence>
<accession>A0A0H5E584</accession>
<sequence>MRIFDDQFIVITGAAGFIGSCLVRHFNDLGIYNLVLVDELGHDEKWKNLTGKRFVELIDKKDLFSWIEGRESEIEAFVHLGAISDTQETNASLLLENNTRFSIKLCEFALKHGHRFVYASSAATYGDGTLGFSDSDEDLYKLKPLNMYGFSKQLFDQWLFENGLLDQVAGLKFFNIFGPNEWHKGFMASVVLQWTPKVLQEGVIKLFKSNDPHNFADGEQKRDFLYVKDAVKWVHKILTSNQTGILNIGSGEASSWNDLAKAIFAALNKTPHIEYVPMPEKLAAKYQNYTCAETEKLRHLLGSDFNPTPLAAAVNDYINNHILPGKSW</sequence>
<organism evidence="5 6">
    <name type="scientific">Estrella lausannensis</name>
    <dbReference type="NCBI Taxonomy" id="483423"/>
    <lineage>
        <taxon>Bacteria</taxon>
        <taxon>Pseudomonadati</taxon>
        <taxon>Chlamydiota</taxon>
        <taxon>Chlamydiia</taxon>
        <taxon>Parachlamydiales</taxon>
        <taxon>Candidatus Criblamydiaceae</taxon>
        <taxon>Estrella</taxon>
    </lineage>
</organism>
<dbReference type="OrthoDB" id="142826at2"/>
<dbReference type="EC" id="5.1.3.20" evidence="5"/>
<dbReference type="GO" id="GO:0008712">
    <property type="term" value="F:ADP-glyceromanno-heptose 6-epimerase activity"/>
    <property type="evidence" value="ECO:0007669"/>
    <property type="project" value="UniProtKB-EC"/>
</dbReference>
<protein>
    <submittedName>
        <fullName evidence="5">ADP-L-glycero-D-manno-heptose-6-epimerase</fullName>
        <ecNumber evidence="5">5.1.3.20</ecNumber>
    </submittedName>
</protein>
<dbReference type="InterPro" id="IPR036291">
    <property type="entry name" value="NAD(P)-bd_dom_sf"/>
</dbReference>
<evidence type="ECO:0000313" key="6">
    <source>
        <dbReference type="Proteomes" id="UP000220251"/>
    </source>
</evidence>
<dbReference type="Proteomes" id="UP000220251">
    <property type="component" value="Unassembled WGS sequence"/>
</dbReference>
<dbReference type="GO" id="GO:0050661">
    <property type="term" value="F:NADP binding"/>
    <property type="evidence" value="ECO:0007669"/>
    <property type="project" value="InterPro"/>
</dbReference>
<dbReference type="RefSeq" id="WP_098038261.1">
    <property type="nucleotide sequence ID" value="NZ_CWGJ01000012.1"/>
</dbReference>
<gene>
    <name evidence="5" type="primary">hldD</name>
    <name evidence="5" type="ORF">ELAC_1055</name>
</gene>
<feature type="domain" description="NAD-dependent epimerase/dehydratase" evidence="4">
    <location>
        <begin position="9"/>
        <end position="249"/>
    </location>
</feature>
<dbReference type="PANTHER" id="PTHR43103">
    <property type="entry name" value="NUCLEOSIDE-DIPHOSPHATE-SUGAR EPIMERASE"/>
    <property type="match status" value="1"/>
</dbReference>
<reference evidence="6" key="1">
    <citation type="submission" date="2015-06" db="EMBL/GenBank/DDBJ databases">
        <authorList>
            <person name="Bertelli C."/>
        </authorList>
    </citation>
    <scope>NUCLEOTIDE SEQUENCE [LARGE SCALE GENOMIC DNA]</scope>
    <source>
        <strain evidence="6">CRIB-30</strain>
    </source>
</reference>
<dbReference type="Gene3D" id="3.90.25.10">
    <property type="entry name" value="UDP-galactose 4-epimerase, domain 1"/>
    <property type="match status" value="1"/>
</dbReference>
<dbReference type="SUPFAM" id="SSF51735">
    <property type="entry name" value="NAD(P)-binding Rossmann-fold domains"/>
    <property type="match status" value="1"/>
</dbReference>
<dbReference type="EMBL" id="CWGJ01000012">
    <property type="protein sequence ID" value="CRX38400.1"/>
    <property type="molecule type" value="Genomic_DNA"/>
</dbReference>
<keyword evidence="3" id="KW-0119">Carbohydrate metabolism</keyword>
<keyword evidence="6" id="KW-1185">Reference proteome</keyword>
<keyword evidence="1" id="KW-0521">NADP</keyword>
<dbReference type="CDD" id="cd05248">
    <property type="entry name" value="ADP_GME_SDR_e"/>
    <property type="match status" value="1"/>
</dbReference>
<evidence type="ECO:0000256" key="3">
    <source>
        <dbReference type="ARBA" id="ARBA00023277"/>
    </source>
</evidence>
<dbReference type="PROSITE" id="PS51257">
    <property type="entry name" value="PROKAR_LIPOPROTEIN"/>
    <property type="match status" value="1"/>
</dbReference>